<dbReference type="SUPFAM" id="SSF47413">
    <property type="entry name" value="lambda repressor-like DNA-binding domains"/>
    <property type="match status" value="1"/>
</dbReference>
<keyword evidence="1" id="KW-0805">Transcription regulation</keyword>
<dbReference type="PANTHER" id="PTHR40661:SF1">
    <property type="entry name" value="HTH CRO_C1-TYPE DOMAIN-CONTAINING PROTEIN"/>
    <property type="match status" value="1"/>
</dbReference>
<dbReference type="InterPro" id="IPR036286">
    <property type="entry name" value="LexA/Signal_pep-like_sf"/>
</dbReference>
<name>A0A2X0X9I7_9BACI</name>
<evidence type="ECO:0000313" key="5">
    <source>
        <dbReference type="EMBL" id="SPT95605.1"/>
    </source>
</evidence>
<proteinExistence type="predicted"/>
<dbReference type="CDD" id="cd06529">
    <property type="entry name" value="S24_LexA-like"/>
    <property type="match status" value="1"/>
</dbReference>
<evidence type="ECO:0000313" key="6">
    <source>
        <dbReference type="Proteomes" id="UP000251431"/>
    </source>
</evidence>
<dbReference type="InterPro" id="IPR001387">
    <property type="entry name" value="Cro/C1-type_HTH"/>
</dbReference>
<keyword evidence="3" id="KW-0804">Transcription</keyword>
<organism evidence="5 6">
    <name type="scientific">Lysinibacillus capsici</name>
    <dbReference type="NCBI Taxonomy" id="2115968"/>
    <lineage>
        <taxon>Bacteria</taxon>
        <taxon>Bacillati</taxon>
        <taxon>Bacillota</taxon>
        <taxon>Bacilli</taxon>
        <taxon>Bacillales</taxon>
        <taxon>Bacillaceae</taxon>
        <taxon>Lysinibacillus</taxon>
    </lineage>
</organism>
<accession>A0A2X0X9I7</accession>
<dbReference type="Pfam" id="PF00717">
    <property type="entry name" value="Peptidase_S24"/>
    <property type="match status" value="1"/>
</dbReference>
<keyword evidence="2" id="KW-0238">DNA-binding</keyword>
<dbReference type="InterPro" id="IPR010982">
    <property type="entry name" value="Lambda_DNA-bd_dom_sf"/>
</dbReference>
<dbReference type="InterPro" id="IPR039418">
    <property type="entry name" value="LexA-like"/>
</dbReference>
<dbReference type="Gene3D" id="1.10.260.40">
    <property type="entry name" value="lambda repressor-like DNA-binding domains"/>
    <property type="match status" value="1"/>
</dbReference>
<evidence type="ECO:0000256" key="1">
    <source>
        <dbReference type="ARBA" id="ARBA00023015"/>
    </source>
</evidence>
<sequence>MSRTQYIKNMIDEKWDSRTKFAKHIGIPPTTLQSILERGVGKASIDNVMKICRGLGITTDSLQFISDEMALKGNNVVYDIGKRNYYRYIPFSVSAGLPIEIDSVTNYDTIAITDELLGKHAGNKNVYFMRVNGDSMNNLFPHNSLIAVLPQTVEDIKDGDIVVYSHNYDYSVKTFYRNENELIFKPNSNNPIFHDYVFKINDENLRIHGKVILYIVNVD</sequence>
<dbReference type="Proteomes" id="UP000251431">
    <property type="component" value="Unassembled WGS sequence"/>
</dbReference>
<reference evidence="5 6" key="1">
    <citation type="submission" date="2018-06" db="EMBL/GenBank/DDBJ databases">
        <authorList>
            <consortium name="Pathogen Informatics"/>
            <person name="Doyle S."/>
        </authorList>
    </citation>
    <scope>NUCLEOTIDE SEQUENCE [LARGE SCALE GENOMIC DNA]</scope>
    <source>
        <strain evidence="5 6">NCTC7582</strain>
    </source>
</reference>
<gene>
    <name evidence="5" type="ORF">NCTC7582_00102</name>
</gene>
<evidence type="ECO:0000256" key="3">
    <source>
        <dbReference type="ARBA" id="ARBA00023163"/>
    </source>
</evidence>
<dbReference type="Gene3D" id="2.10.109.10">
    <property type="entry name" value="Umud Fragment, subunit A"/>
    <property type="match status" value="1"/>
</dbReference>
<dbReference type="EMBL" id="UAQE01000001">
    <property type="protein sequence ID" value="SPT95605.1"/>
    <property type="molecule type" value="Genomic_DNA"/>
</dbReference>
<evidence type="ECO:0000256" key="2">
    <source>
        <dbReference type="ARBA" id="ARBA00023125"/>
    </source>
</evidence>
<dbReference type="RefSeq" id="WP_112116275.1">
    <property type="nucleotide sequence ID" value="NZ_UAQE01000001.1"/>
</dbReference>
<dbReference type="SUPFAM" id="SSF51306">
    <property type="entry name" value="LexA/Signal peptidase"/>
    <property type="match status" value="1"/>
</dbReference>
<dbReference type="PANTHER" id="PTHR40661">
    <property type="match status" value="1"/>
</dbReference>
<evidence type="ECO:0000259" key="4">
    <source>
        <dbReference type="PROSITE" id="PS50943"/>
    </source>
</evidence>
<dbReference type="GO" id="GO:0003677">
    <property type="term" value="F:DNA binding"/>
    <property type="evidence" value="ECO:0007669"/>
    <property type="project" value="UniProtKB-KW"/>
</dbReference>
<protein>
    <submittedName>
        <fullName evidence="5">Phage-like protein</fullName>
    </submittedName>
</protein>
<dbReference type="CDD" id="cd00093">
    <property type="entry name" value="HTH_XRE"/>
    <property type="match status" value="1"/>
</dbReference>
<dbReference type="InterPro" id="IPR015927">
    <property type="entry name" value="Peptidase_S24_S26A/B/C"/>
</dbReference>
<dbReference type="AlphaFoldDB" id="A0A2X0X9I7"/>
<dbReference type="PROSITE" id="PS50943">
    <property type="entry name" value="HTH_CROC1"/>
    <property type="match status" value="1"/>
</dbReference>
<feature type="domain" description="HTH cro/C1-type" evidence="4">
    <location>
        <begin position="17"/>
        <end position="62"/>
    </location>
</feature>